<dbReference type="InterPro" id="IPR020458">
    <property type="entry name" value="Znf_DskA_TraR_CS"/>
</dbReference>
<sequence length="149" mass="17670">MKQNYKKLSTKFLSIEKVKPYNEKIGEKYMNESQLTHFKNILESWKNKLISEVNKTVIYMQDEASNFPDPVDRAVQEEEFNLELRNRDRERKLIKKIKKTLKKIEDHNFGYCESCKIEIGIRRLEARPTADLCIDCKTLAEIREKQIAG</sequence>
<accession>A0ABM9NNI1</accession>
<dbReference type="InterPro" id="IPR012784">
    <property type="entry name" value="DksA_RNA_pol-bd"/>
</dbReference>
<name>A0ABM9NNI1_9GAMM</name>
<comment type="subcellular location">
    <subcellularLocation>
        <location evidence="5">Cytoplasm</location>
    </subcellularLocation>
</comment>
<keyword evidence="10" id="KW-1185">Reference proteome</keyword>
<keyword evidence="3 5" id="KW-0863">Zinc-finger</keyword>
<organism evidence="9 10">
    <name type="scientific">Candidatus Providencia siddallii</name>
    <dbReference type="NCBI Taxonomy" id="1715285"/>
    <lineage>
        <taxon>Bacteria</taxon>
        <taxon>Pseudomonadati</taxon>
        <taxon>Pseudomonadota</taxon>
        <taxon>Gammaproteobacteria</taxon>
        <taxon>Enterobacterales</taxon>
        <taxon>Morganellaceae</taxon>
        <taxon>Providencia</taxon>
    </lineage>
</organism>
<protein>
    <recommendedName>
        <fullName evidence="5">RNA polymerase-binding transcription factor DksA</fullName>
    </recommendedName>
</protein>
<proteinExistence type="inferred from homology"/>
<dbReference type="InterPro" id="IPR000962">
    <property type="entry name" value="Znf_DskA_TraR"/>
</dbReference>
<dbReference type="PROSITE" id="PS01102">
    <property type="entry name" value="ZF_DKSA_1"/>
    <property type="match status" value="1"/>
</dbReference>
<dbReference type="PROSITE" id="PS51128">
    <property type="entry name" value="ZF_DKSA_2"/>
    <property type="match status" value="1"/>
</dbReference>
<dbReference type="NCBIfam" id="TIGR02420">
    <property type="entry name" value="dksA"/>
    <property type="match status" value="1"/>
</dbReference>
<dbReference type="RefSeq" id="WP_341765087.1">
    <property type="nucleotide sequence ID" value="NZ_OZ034688.1"/>
</dbReference>
<evidence type="ECO:0000259" key="8">
    <source>
        <dbReference type="Pfam" id="PF21157"/>
    </source>
</evidence>
<evidence type="ECO:0000259" key="7">
    <source>
        <dbReference type="Pfam" id="PF01258"/>
    </source>
</evidence>
<keyword evidence="2 5" id="KW-0479">Metal-binding</keyword>
<feature type="binding site" evidence="5">
    <location>
        <position position="112"/>
    </location>
    <ligand>
        <name>Zn(2+)</name>
        <dbReference type="ChEBI" id="CHEBI:29105"/>
    </ligand>
</feature>
<feature type="binding site" evidence="5">
    <location>
        <position position="136"/>
    </location>
    <ligand>
        <name>Zn(2+)</name>
        <dbReference type="ChEBI" id="CHEBI:29105"/>
    </ligand>
</feature>
<keyword evidence="4 5" id="KW-0862">Zinc</keyword>
<dbReference type="SUPFAM" id="SSF57716">
    <property type="entry name" value="Glucocorticoid receptor-like (DNA-binding domain)"/>
    <property type="match status" value="1"/>
</dbReference>
<gene>
    <name evidence="5 9" type="primary">dksA</name>
    <name evidence="9" type="ORF">PRHACTZTBTEA_098</name>
</gene>
<dbReference type="PANTHER" id="PTHR33823">
    <property type="entry name" value="RNA POLYMERASE-BINDING TRANSCRIPTION FACTOR DKSA-RELATED"/>
    <property type="match status" value="1"/>
</dbReference>
<evidence type="ECO:0000256" key="4">
    <source>
        <dbReference type="ARBA" id="ARBA00022833"/>
    </source>
</evidence>
<evidence type="ECO:0000313" key="9">
    <source>
        <dbReference type="EMBL" id="CAL1329030.1"/>
    </source>
</evidence>
<dbReference type="InterPro" id="IPR037187">
    <property type="entry name" value="DnaK_N"/>
</dbReference>
<dbReference type="Pfam" id="PF01258">
    <property type="entry name" value="zf-dskA_traR"/>
    <property type="match status" value="1"/>
</dbReference>
<comment type="similarity">
    <text evidence="5">Belongs to the DksA family.</text>
</comment>
<evidence type="ECO:0000256" key="2">
    <source>
        <dbReference type="ARBA" id="ARBA00022723"/>
    </source>
</evidence>
<dbReference type="PANTHER" id="PTHR33823:SF2">
    <property type="entry name" value="RNA POLYMERASE-BINDING TRANSCRIPTION FACTOR DKSA"/>
    <property type="match status" value="1"/>
</dbReference>
<feature type="domain" description="Zinc finger DksA/TraR C4-type" evidence="7">
    <location>
        <begin position="108"/>
        <end position="140"/>
    </location>
</feature>
<keyword evidence="1 5" id="KW-0963">Cytoplasm</keyword>
<feature type="binding site" evidence="5">
    <location>
        <position position="133"/>
    </location>
    <ligand>
        <name>Zn(2+)</name>
        <dbReference type="ChEBI" id="CHEBI:29105"/>
    </ligand>
</feature>
<feature type="zinc finger region" description="dksA C4-type" evidence="6">
    <location>
        <begin position="112"/>
        <end position="136"/>
    </location>
</feature>
<dbReference type="Proteomes" id="UP001497533">
    <property type="component" value="Chromosome"/>
</dbReference>
<dbReference type="EMBL" id="OZ034688">
    <property type="protein sequence ID" value="CAL1329030.1"/>
    <property type="molecule type" value="Genomic_DNA"/>
</dbReference>
<evidence type="ECO:0000256" key="5">
    <source>
        <dbReference type="HAMAP-Rule" id="MF_00926"/>
    </source>
</evidence>
<dbReference type="Pfam" id="PF21157">
    <property type="entry name" value="DksA_N"/>
    <property type="match status" value="1"/>
</dbReference>
<reference evidence="9" key="1">
    <citation type="submission" date="2024-04" db="EMBL/GenBank/DDBJ databases">
        <authorList>
            <person name="Manzano-Marin A."/>
            <person name="Manzano-Marin A."/>
            <person name="Alejandro Manzano Marin A."/>
        </authorList>
    </citation>
    <scope>NUCLEOTIDE SEQUENCE [LARGE SCALE GENOMIC DNA]</scope>
    <source>
        <strain evidence="9">TABTEA</strain>
    </source>
</reference>
<dbReference type="Gene3D" id="1.20.120.910">
    <property type="entry name" value="DksA, coiled-coil domain"/>
    <property type="match status" value="1"/>
</dbReference>
<comment type="subunit">
    <text evidence="5">Interacts directly with the RNA polymerase.</text>
</comment>
<dbReference type="HAMAP" id="MF_00926">
    <property type="entry name" value="DksA"/>
    <property type="match status" value="1"/>
</dbReference>
<evidence type="ECO:0000256" key="1">
    <source>
        <dbReference type="ARBA" id="ARBA00022490"/>
    </source>
</evidence>
<dbReference type="InterPro" id="IPR048489">
    <property type="entry name" value="DksA_N"/>
</dbReference>
<evidence type="ECO:0000256" key="6">
    <source>
        <dbReference type="PROSITE-ProRule" id="PRU00510"/>
    </source>
</evidence>
<dbReference type="SUPFAM" id="SSF109635">
    <property type="entry name" value="DnaK suppressor protein DksA, alpha-hairpin domain"/>
    <property type="match status" value="1"/>
</dbReference>
<evidence type="ECO:0000313" key="10">
    <source>
        <dbReference type="Proteomes" id="UP001497533"/>
    </source>
</evidence>
<evidence type="ECO:0000256" key="3">
    <source>
        <dbReference type="ARBA" id="ARBA00022771"/>
    </source>
</evidence>
<feature type="binding site" evidence="5">
    <location>
        <position position="115"/>
    </location>
    <ligand>
        <name>Zn(2+)</name>
        <dbReference type="ChEBI" id="CHEBI:29105"/>
    </ligand>
</feature>
<feature type="domain" description="DnaK suppressor protein DksA N-terminal" evidence="8">
    <location>
        <begin position="34"/>
        <end position="104"/>
    </location>
</feature>
<comment type="function">
    <text evidence="5">Transcription factor that acts by binding directly to the RNA polymerase (RNAP). Required for negative regulation of rRNA expression and positive regulation of several amino acid biosynthesis promoters. Also required for regulation of fis expression.</text>
</comment>